<dbReference type="SUPFAM" id="SSF51735">
    <property type="entry name" value="NAD(P)-binding Rossmann-fold domains"/>
    <property type="match status" value="1"/>
</dbReference>
<evidence type="ECO:0000313" key="6">
    <source>
        <dbReference type="Proteomes" id="UP000549457"/>
    </source>
</evidence>
<dbReference type="RefSeq" id="WP_184146098.1">
    <property type="nucleotide sequence ID" value="NZ_JACHFM010000001.1"/>
</dbReference>
<evidence type="ECO:0000256" key="3">
    <source>
        <dbReference type="RuleBase" id="RU000363"/>
    </source>
</evidence>
<dbReference type="InterPro" id="IPR002347">
    <property type="entry name" value="SDR_fam"/>
</dbReference>
<gene>
    <name evidence="5" type="ORF">HNP73_000137</name>
</gene>
<proteinExistence type="inferred from homology"/>
<dbReference type="PRINTS" id="PR00080">
    <property type="entry name" value="SDRFAMILY"/>
</dbReference>
<dbReference type="PANTHER" id="PTHR43669">
    <property type="entry name" value="5-KETO-D-GLUCONATE 5-REDUCTASE"/>
    <property type="match status" value="1"/>
</dbReference>
<dbReference type="InterPro" id="IPR057326">
    <property type="entry name" value="KR_dom"/>
</dbReference>
<protein>
    <submittedName>
        <fullName evidence="5">NAD(P)-dependent dehydrogenase (Short-subunit alcohol dehydrogenase family)</fullName>
    </submittedName>
</protein>
<feature type="domain" description="Ketoreductase" evidence="4">
    <location>
        <begin position="7"/>
        <end position="193"/>
    </location>
</feature>
<dbReference type="PRINTS" id="PR00081">
    <property type="entry name" value="GDHRDH"/>
</dbReference>
<dbReference type="Proteomes" id="UP000549457">
    <property type="component" value="Unassembled WGS sequence"/>
</dbReference>
<accession>A0A840SK01</accession>
<dbReference type="InterPro" id="IPR036291">
    <property type="entry name" value="NAD(P)-bd_dom_sf"/>
</dbReference>
<name>A0A840SK01_9RHOB</name>
<dbReference type="EMBL" id="JACHFM010000001">
    <property type="protein sequence ID" value="MBB5220216.1"/>
    <property type="molecule type" value="Genomic_DNA"/>
</dbReference>
<evidence type="ECO:0000313" key="5">
    <source>
        <dbReference type="EMBL" id="MBB5220216.1"/>
    </source>
</evidence>
<dbReference type="PANTHER" id="PTHR43669:SF3">
    <property type="entry name" value="ALCOHOL DEHYDROGENASE, PUTATIVE (AFU_ORTHOLOGUE AFUA_3G03445)-RELATED"/>
    <property type="match status" value="1"/>
</dbReference>
<evidence type="ECO:0000256" key="2">
    <source>
        <dbReference type="ARBA" id="ARBA00023002"/>
    </source>
</evidence>
<dbReference type="SMART" id="SM00822">
    <property type="entry name" value="PKS_KR"/>
    <property type="match status" value="1"/>
</dbReference>
<comment type="similarity">
    <text evidence="1 3">Belongs to the short-chain dehydrogenases/reductases (SDR) family.</text>
</comment>
<comment type="caution">
    <text evidence="5">The sequence shown here is derived from an EMBL/GenBank/DDBJ whole genome shotgun (WGS) entry which is preliminary data.</text>
</comment>
<dbReference type="InterPro" id="IPR020904">
    <property type="entry name" value="Sc_DH/Rdtase_CS"/>
</dbReference>
<evidence type="ECO:0000259" key="4">
    <source>
        <dbReference type="SMART" id="SM00822"/>
    </source>
</evidence>
<dbReference type="FunFam" id="3.40.50.720:FF:000084">
    <property type="entry name" value="Short-chain dehydrogenase reductase"/>
    <property type="match status" value="1"/>
</dbReference>
<dbReference type="Pfam" id="PF00106">
    <property type="entry name" value="adh_short"/>
    <property type="match status" value="1"/>
</dbReference>
<keyword evidence="6" id="KW-1185">Reference proteome</keyword>
<dbReference type="GO" id="GO:0016491">
    <property type="term" value="F:oxidoreductase activity"/>
    <property type="evidence" value="ECO:0007669"/>
    <property type="project" value="UniProtKB-KW"/>
</dbReference>
<dbReference type="Gene3D" id="3.40.50.720">
    <property type="entry name" value="NAD(P)-binding Rossmann-like Domain"/>
    <property type="match status" value="1"/>
</dbReference>
<keyword evidence="2" id="KW-0560">Oxidoreductase</keyword>
<sequence>MGKLSGKAVVITGASRGIGAAAAEAMAVEGASVLLLARSAEGITALASRLRKSGHVAEAMTCDVSEFTQVSAAIGRAHEAFGRVDAIINNAGVIEPIGPLATADPKAWSHAADINFKGVFNGMRAVLPQMRAQGTGVIVNVGSAAAHNPLEGWSHYCAAKAGTAMLTRCAHLENRGRGIRVFSLSPGTVATEMQRKIKASGINAVSQMDFAQHAPVGEPAKALVWLLTDDAAEFAGQEISLRQPEMRARIGL</sequence>
<organism evidence="5 6">
    <name type="scientific">Amaricoccus macauensis</name>
    <dbReference type="NCBI Taxonomy" id="57001"/>
    <lineage>
        <taxon>Bacteria</taxon>
        <taxon>Pseudomonadati</taxon>
        <taxon>Pseudomonadota</taxon>
        <taxon>Alphaproteobacteria</taxon>
        <taxon>Rhodobacterales</taxon>
        <taxon>Paracoccaceae</taxon>
        <taxon>Amaricoccus</taxon>
    </lineage>
</organism>
<reference evidence="5 6" key="1">
    <citation type="submission" date="2020-08" db="EMBL/GenBank/DDBJ databases">
        <title>Genomic Encyclopedia of Type Strains, Phase IV (KMG-IV): sequencing the most valuable type-strain genomes for metagenomic binning, comparative biology and taxonomic classification.</title>
        <authorList>
            <person name="Goeker M."/>
        </authorList>
    </citation>
    <scope>NUCLEOTIDE SEQUENCE [LARGE SCALE GENOMIC DNA]</scope>
    <source>
        <strain evidence="5 6">DSM 101730</strain>
    </source>
</reference>
<dbReference type="PROSITE" id="PS00061">
    <property type="entry name" value="ADH_SHORT"/>
    <property type="match status" value="1"/>
</dbReference>
<dbReference type="AlphaFoldDB" id="A0A840SK01"/>
<dbReference type="CDD" id="cd05233">
    <property type="entry name" value="SDR_c"/>
    <property type="match status" value="1"/>
</dbReference>
<evidence type="ECO:0000256" key="1">
    <source>
        <dbReference type="ARBA" id="ARBA00006484"/>
    </source>
</evidence>